<evidence type="ECO:0000313" key="2">
    <source>
        <dbReference type="EMBL" id="GGM51293.1"/>
    </source>
</evidence>
<feature type="domain" description="Colicin D immunity protein" evidence="1">
    <location>
        <begin position="11"/>
        <end position="85"/>
    </location>
</feature>
<organism evidence="2 3">
    <name type="scientific">Haloarcula argentinensis</name>
    <dbReference type="NCBI Taxonomy" id="43776"/>
    <lineage>
        <taxon>Archaea</taxon>
        <taxon>Methanobacteriati</taxon>
        <taxon>Methanobacteriota</taxon>
        <taxon>Stenosarchaea group</taxon>
        <taxon>Halobacteria</taxon>
        <taxon>Halobacteriales</taxon>
        <taxon>Haloarculaceae</taxon>
        <taxon>Haloarcula</taxon>
    </lineage>
</organism>
<dbReference type="AlphaFoldDB" id="A0A830FWU2"/>
<dbReference type="Pfam" id="PF09204">
    <property type="entry name" value="Colicin_immun"/>
    <property type="match status" value="1"/>
</dbReference>
<dbReference type="Gene3D" id="1.20.120.650">
    <property type="entry name" value="Colicin D"/>
    <property type="match status" value="1"/>
</dbReference>
<accession>A0A830FWU2</accession>
<protein>
    <recommendedName>
        <fullName evidence="1">Colicin D immunity protein domain-containing protein</fullName>
    </recommendedName>
</protein>
<dbReference type="InterPro" id="IPR036471">
    <property type="entry name" value="Colicin_D_sf"/>
</dbReference>
<reference evidence="2" key="2">
    <citation type="submission" date="2020-09" db="EMBL/GenBank/DDBJ databases">
        <authorList>
            <person name="Sun Q."/>
            <person name="Ohkuma M."/>
        </authorList>
    </citation>
    <scope>NUCLEOTIDE SEQUENCE</scope>
    <source>
        <strain evidence="2">JCM 15759</strain>
    </source>
</reference>
<name>A0A830FWU2_HALAR</name>
<dbReference type="GO" id="GO:0015643">
    <property type="term" value="F:toxic substance binding"/>
    <property type="evidence" value="ECO:0007669"/>
    <property type="project" value="InterPro"/>
</dbReference>
<sequence>MTMNANERAEKYLDLITSYTNGEMESSEFMHRYLTEFKEDYHDVPADEPYEVLEPLFSACDRYCPDTDPQKVRGGIGEEQFFKEAAYARRELEELLDEMEESGSTE</sequence>
<dbReference type="InterPro" id="IPR015287">
    <property type="entry name" value="Colicin_D_immunity_dom"/>
</dbReference>
<proteinExistence type="predicted"/>
<dbReference type="GO" id="GO:0030153">
    <property type="term" value="P:bacteriocin immunity"/>
    <property type="evidence" value="ECO:0007669"/>
    <property type="project" value="InterPro"/>
</dbReference>
<gene>
    <name evidence="2" type="ORF">GCM10009006_35590</name>
</gene>
<reference evidence="2" key="1">
    <citation type="journal article" date="2014" name="Int. J. Syst. Evol. Microbiol.">
        <title>Complete genome sequence of Corynebacterium casei LMG S-19264T (=DSM 44701T), isolated from a smear-ripened cheese.</title>
        <authorList>
            <consortium name="US DOE Joint Genome Institute (JGI-PGF)"/>
            <person name="Walter F."/>
            <person name="Albersmeier A."/>
            <person name="Kalinowski J."/>
            <person name="Ruckert C."/>
        </authorList>
    </citation>
    <scope>NUCLEOTIDE SEQUENCE</scope>
    <source>
        <strain evidence="2">JCM 15759</strain>
    </source>
</reference>
<evidence type="ECO:0000259" key="1">
    <source>
        <dbReference type="Pfam" id="PF09204"/>
    </source>
</evidence>
<comment type="caution">
    <text evidence="2">The sequence shown here is derived from an EMBL/GenBank/DDBJ whole genome shotgun (WGS) entry which is preliminary data.</text>
</comment>
<dbReference type="Proteomes" id="UP000656367">
    <property type="component" value="Unassembled WGS sequence"/>
</dbReference>
<dbReference type="EMBL" id="BMON01000006">
    <property type="protein sequence ID" value="GGM51293.1"/>
    <property type="molecule type" value="Genomic_DNA"/>
</dbReference>
<evidence type="ECO:0000313" key="3">
    <source>
        <dbReference type="Proteomes" id="UP000656367"/>
    </source>
</evidence>